<evidence type="ECO:0000256" key="1">
    <source>
        <dbReference type="SAM" id="Phobius"/>
    </source>
</evidence>
<dbReference type="RefSeq" id="WP_131926276.1">
    <property type="nucleotide sequence ID" value="NZ_SMAG01000009.1"/>
</dbReference>
<dbReference type="EMBL" id="SMAG01000009">
    <property type="protein sequence ID" value="TCS93140.1"/>
    <property type="molecule type" value="Genomic_DNA"/>
</dbReference>
<gene>
    <name evidence="2" type="ORF">EDD58_10982</name>
</gene>
<feature type="transmembrane region" description="Helical" evidence="1">
    <location>
        <begin position="103"/>
        <end position="121"/>
    </location>
</feature>
<accession>A0A4R3L3D6</accession>
<keyword evidence="1" id="KW-1133">Transmembrane helix</keyword>
<name>A0A4R3L3D6_9BACL</name>
<dbReference type="InterPro" id="IPR014509">
    <property type="entry name" value="YjdF-like"/>
</dbReference>
<feature type="transmembrane region" description="Helical" evidence="1">
    <location>
        <begin position="62"/>
        <end position="83"/>
    </location>
</feature>
<feature type="transmembrane region" description="Helical" evidence="1">
    <location>
        <begin position="182"/>
        <end position="200"/>
    </location>
</feature>
<dbReference type="OrthoDB" id="9786473at2"/>
<dbReference type="InterPro" id="IPR058534">
    <property type="entry name" value="YjdF"/>
</dbReference>
<proteinExistence type="predicted"/>
<evidence type="ECO:0000313" key="3">
    <source>
        <dbReference type="Proteomes" id="UP000294937"/>
    </source>
</evidence>
<sequence length="209" mass="24584">MEKQPFRENYTLHIIILSYFVFWVIMSISPHNRNIWFIEHVLIFLFFGFLAITYHRFQFSNLSYAMIALFFALHTYGASYSYSTPFDAWIKGWVDLSRDYYDRVVHFSFGLLIVLPVYELFSHIIKIPKKWIGFFSVITILAAGAFYELLEMWTTFIVAPDLGTMFIGLQGDPWDSHHDMELAMYGAIITLSIAAGYRKIRKRSFTFNS</sequence>
<dbReference type="Pfam" id="PF09997">
    <property type="entry name" value="DUF2238"/>
    <property type="match status" value="1"/>
</dbReference>
<feature type="transmembrane region" description="Helical" evidence="1">
    <location>
        <begin position="12"/>
        <end position="29"/>
    </location>
</feature>
<feature type="transmembrane region" description="Helical" evidence="1">
    <location>
        <begin position="35"/>
        <end position="55"/>
    </location>
</feature>
<keyword evidence="3" id="KW-1185">Reference proteome</keyword>
<feature type="transmembrane region" description="Helical" evidence="1">
    <location>
        <begin position="133"/>
        <end position="150"/>
    </location>
</feature>
<protein>
    <submittedName>
        <fullName evidence="2">Putative membrane protein</fullName>
    </submittedName>
</protein>
<dbReference type="PIRSF" id="PIRSF020606">
    <property type="entry name" value="UCP020606"/>
    <property type="match status" value="1"/>
</dbReference>
<keyword evidence="1" id="KW-0812">Transmembrane</keyword>
<evidence type="ECO:0000313" key="2">
    <source>
        <dbReference type="EMBL" id="TCS93140.1"/>
    </source>
</evidence>
<keyword evidence="1" id="KW-0472">Membrane</keyword>
<dbReference type="Proteomes" id="UP000294937">
    <property type="component" value="Unassembled WGS sequence"/>
</dbReference>
<reference evidence="2 3" key="1">
    <citation type="submission" date="2019-03" db="EMBL/GenBank/DDBJ databases">
        <title>Genomic Encyclopedia of Type Strains, Phase IV (KMG-IV): sequencing the most valuable type-strain genomes for metagenomic binning, comparative biology and taxonomic classification.</title>
        <authorList>
            <person name="Goeker M."/>
        </authorList>
    </citation>
    <scope>NUCLEOTIDE SEQUENCE [LARGE SCALE GENOMIC DNA]</scope>
    <source>
        <strain evidence="2 3">DSM 45707</strain>
    </source>
</reference>
<comment type="caution">
    <text evidence="2">The sequence shown here is derived from an EMBL/GenBank/DDBJ whole genome shotgun (WGS) entry which is preliminary data.</text>
</comment>
<organism evidence="2 3">
    <name type="scientific">Hazenella coriacea</name>
    <dbReference type="NCBI Taxonomy" id="1179467"/>
    <lineage>
        <taxon>Bacteria</taxon>
        <taxon>Bacillati</taxon>
        <taxon>Bacillota</taxon>
        <taxon>Bacilli</taxon>
        <taxon>Bacillales</taxon>
        <taxon>Thermoactinomycetaceae</taxon>
        <taxon>Hazenella</taxon>
    </lineage>
</organism>
<dbReference type="AlphaFoldDB" id="A0A4R3L3D6"/>